<comment type="caution">
    <text evidence="1">The sequence shown here is derived from an EMBL/GenBank/DDBJ whole genome shotgun (WGS) entry which is preliminary data.</text>
</comment>
<dbReference type="STRING" id="1245748.A0A3R7IEH7"/>
<dbReference type="OrthoDB" id="2906425at2759"/>
<dbReference type="AlphaFoldDB" id="A0A3R7IEH7"/>
<dbReference type="Proteomes" id="UP000215289">
    <property type="component" value="Unassembled WGS sequence"/>
</dbReference>
<evidence type="ECO:0000313" key="1">
    <source>
        <dbReference type="EMBL" id="RLL93197.1"/>
    </source>
</evidence>
<evidence type="ECO:0000313" key="2">
    <source>
        <dbReference type="Proteomes" id="UP000215289"/>
    </source>
</evidence>
<organism evidence="1 2">
    <name type="scientific">Aspergillus turcosus</name>
    <dbReference type="NCBI Taxonomy" id="1245748"/>
    <lineage>
        <taxon>Eukaryota</taxon>
        <taxon>Fungi</taxon>
        <taxon>Dikarya</taxon>
        <taxon>Ascomycota</taxon>
        <taxon>Pezizomycotina</taxon>
        <taxon>Eurotiomycetes</taxon>
        <taxon>Eurotiomycetidae</taxon>
        <taxon>Eurotiales</taxon>
        <taxon>Aspergillaceae</taxon>
        <taxon>Aspergillus</taxon>
        <taxon>Aspergillus subgen. Fumigati</taxon>
    </lineage>
</organism>
<dbReference type="PANTHER" id="PTHR21310">
    <property type="entry name" value="AMINOGLYCOSIDE PHOSPHOTRANSFERASE-RELATED-RELATED"/>
    <property type="match status" value="1"/>
</dbReference>
<reference evidence="1 2" key="1">
    <citation type="submission" date="2018-08" db="EMBL/GenBank/DDBJ databases">
        <title>Draft genome sequences of two Aspergillus turcosus clinical strains isolated from bronchoalveolar lavage fluid: one azole-susceptible and the other azole-resistant.</title>
        <authorList>
            <person name="Parent-Michaud M."/>
            <person name="Dufresne P.J."/>
            <person name="Fournier E."/>
            <person name="Martineau C."/>
            <person name="Moreira S."/>
            <person name="Perkins V."/>
            <person name="De Repentigny L."/>
            <person name="Dufresne S.F."/>
        </authorList>
    </citation>
    <scope>NUCLEOTIDE SEQUENCE [LARGE SCALE GENOMIC DNA]</scope>
    <source>
        <strain evidence="1">HMR AF 1038</strain>
    </source>
</reference>
<keyword evidence="2" id="KW-1185">Reference proteome</keyword>
<dbReference type="EMBL" id="NIDN02000369">
    <property type="protein sequence ID" value="RLL93197.1"/>
    <property type="molecule type" value="Genomic_DNA"/>
</dbReference>
<accession>A0A3R7IEH7</accession>
<dbReference type="Gene3D" id="3.90.1200.10">
    <property type="match status" value="1"/>
</dbReference>
<evidence type="ECO:0008006" key="3">
    <source>
        <dbReference type="Google" id="ProtNLM"/>
    </source>
</evidence>
<gene>
    <name evidence="1" type="ORF">CFD26_101205</name>
</gene>
<protein>
    <recommendedName>
        <fullName evidence="3">Aminoglycoside phosphotransferase domain-containing protein</fullName>
    </recommendedName>
</protein>
<dbReference type="InterPro" id="IPR051678">
    <property type="entry name" value="AGP_Transferase"/>
</dbReference>
<dbReference type="PANTHER" id="PTHR21310:SF15">
    <property type="entry name" value="AMINOGLYCOSIDE PHOSPHOTRANSFERASE DOMAIN-CONTAINING PROTEIN"/>
    <property type="match status" value="1"/>
</dbReference>
<name>A0A3R7IEH7_9EURO</name>
<sequence length="341" mass="39149">MLNQRTLNVLHVFVREDPEVNLLSVFPPNYGRRYRLAAQSSINPLERKMTKPRSPPDFQCSDPVETILRLRCRANGRRALATWTTATTALEFPKAMGKSCSGVVVNCDDDIVAKVVVTSGDYTEYTTLQDLAERAPEIPVPKPQGLIRTGLLCVIFMTYIPSMTLTEAWPTLTHQGKVSVQRQLDDIFCQLRTLQKDDYYLECVEGSRVKEYTESSIVSAPPRSEDLKHITPHHSSKTYVKFLLSFLTDPIQGSVFAHGNVRTDNIIVKWDRNNACVVTGIIDWEDSGFYAKYYERTQLTRTMSLTEEDDWYSYLPRSISPLQFRIHWLVDRLWYLHVQTS</sequence>
<proteinExistence type="predicted"/>
<dbReference type="SUPFAM" id="SSF56112">
    <property type="entry name" value="Protein kinase-like (PK-like)"/>
    <property type="match status" value="1"/>
</dbReference>
<dbReference type="InterPro" id="IPR011009">
    <property type="entry name" value="Kinase-like_dom_sf"/>
</dbReference>